<keyword evidence="2" id="KW-1185">Reference proteome</keyword>
<dbReference type="EMBL" id="MU003561">
    <property type="protein sequence ID" value="KAF2462829.1"/>
    <property type="molecule type" value="Genomic_DNA"/>
</dbReference>
<evidence type="ECO:0000313" key="1">
    <source>
        <dbReference type="EMBL" id="KAF2462829.1"/>
    </source>
</evidence>
<name>A0ACB6Q7K6_9PLEO</name>
<accession>A0ACB6Q7K6</accession>
<gene>
    <name evidence="1" type="ORF">BDR25DRAFT_347571</name>
</gene>
<proteinExistence type="predicted"/>
<comment type="caution">
    <text evidence="1">The sequence shown here is derived from an EMBL/GenBank/DDBJ whole genome shotgun (WGS) entry which is preliminary data.</text>
</comment>
<dbReference type="Proteomes" id="UP000799755">
    <property type="component" value="Unassembled WGS sequence"/>
</dbReference>
<sequence>MTSKLFTFLLVTLALTSHALGAAFDWQRDIHSPMDSYSIVDLQWEGKIFPDGENVTLFGEDFKAVLTQIRALNPNWVAPILPDEEKASFVKRQVNGYFCGVYATAPIGEVYDQINYLKSLGNTACTVAGRSCVRNGCMNNGAIYMCNDNPNQLSLSCQGVRIYAEDATDRCTRSGAPCGGTGPVGARSPVSAQIFPAYYPGLNVLTGYSNCGDSPTKRPNEYDAPGPFGRCWS</sequence>
<protein>
    <submittedName>
        <fullName evidence="1">Uncharacterized protein</fullName>
    </submittedName>
</protein>
<reference evidence="1" key="1">
    <citation type="journal article" date="2020" name="Stud. Mycol.">
        <title>101 Dothideomycetes genomes: a test case for predicting lifestyles and emergence of pathogens.</title>
        <authorList>
            <person name="Haridas S."/>
            <person name="Albert R."/>
            <person name="Binder M."/>
            <person name="Bloem J."/>
            <person name="Labutti K."/>
            <person name="Salamov A."/>
            <person name="Andreopoulos B."/>
            <person name="Baker S."/>
            <person name="Barry K."/>
            <person name="Bills G."/>
            <person name="Bluhm B."/>
            <person name="Cannon C."/>
            <person name="Castanera R."/>
            <person name="Culley D."/>
            <person name="Daum C."/>
            <person name="Ezra D."/>
            <person name="Gonzalez J."/>
            <person name="Henrissat B."/>
            <person name="Kuo A."/>
            <person name="Liang C."/>
            <person name="Lipzen A."/>
            <person name="Lutzoni F."/>
            <person name="Magnuson J."/>
            <person name="Mondo S."/>
            <person name="Nolan M."/>
            <person name="Ohm R."/>
            <person name="Pangilinan J."/>
            <person name="Park H.-J."/>
            <person name="Ramirez L."/>
            <person name="Alfaro M."/>
            <person name="Sun H."/>
            <person name="Tritt A."/>
            <person name="Yoshinaga Y."/>
            <person name="Zwiers L.-H."/>
            <person name="Turgeon B."/>
            <person name="Goodwin S."/>
            <person name="Spatafora J."/>
            <person name="Crous P."/>
            <person name="Grigoriev I."/>
        </authorList>
    </citation>
    <scope>NUCLEOTIDE SEQUENCE</scope>
    <source>
        <strain evidence="1">ATCC 200398</strain>
    </source>
</reference>
<organism evidence="1 2">
    <name type="scientific">Lindgomyces ingoldianus</name>
    <dbReference type="NCBI Taxonomy" id="673940"/>
    <lineage>
        <taxon>Eukaryota</taxon>
        <taxon>Fungi</taxon>
        <taxon>Dikarya</taxon>
        <taxon>Ascomycota</taxon>
        <taxon>Pezizomycotina</taxon>
        <taxon>Dothideomycetes</taxon>
        <taxon>Pleosporomycetidae</taxon>
        <taxon>Pleosporales</taxon>
        <taxon>Lindgomycetaceae</taxon>
        <taxon>Lindgomyces</taxon>
    </lineage>
</organism>
<evidence type="ECO:0000313" key="2">
    <source>
        <dbReference type="Proteomes" id="UP000799755"/>
    </source>
</evidence>